<organism evidence="3 4">
    <name type="scientific">Formosa sediminum</name>
    <dbReference type="NCBI Taxonomy" id="2594004"/>
    <lineage>
        <taxon>Bacteria</taxon>
        <taxon>Pseudomonadati</taxon>
        <taxon>Bacteroidota</taxon>
        <taxon>Flavobacteriia</taxon>
        <taxon>Flavobacteriales</taxon>
        <taxon>Flavobacteriaceae</taxon>
        <taxon>Formosa</taxon>
    </lineage>
</organism>
<keyword evidence="4" id="KW-1185">Reference proteome</keyword>
<protein>
    <submittedName>
        <fullName evidence="3">Glycosyltransferase family 4 protein</fullName>
    </submittedName>
</protein>
<accession>A0A516GQ95</accession>
<dbReference type="InterPro" id="IPR001296">
    <property type="entry name" value="Glyco_trans_1"/>
</dbReference>
<dbReference type="EMBL" id="CP041637">
    <property type="protein sequence ID" value="QDO93701.1"/>
    <property type="molecule type" value="Genomic_DNA"/>
</dbReference>
<evidence type="ECO:0000313" key="4">
    <source>
        <dbReference type="Proteomes" id="UP000319209"/>
    </source>
</evidence>
<dbReference type="Gene3D" id="3.40.50.2000">
    <property type="entry name" value="Glycogen Phosphorylase B"/>
    <property type="match status" value="2"/>
</dbReference>
<dbReference type="PANTHER" id="PTHR46401">
    <property type="entry name" value="GLYCOSYLTRANSFERASE WBBK-RELATED"/>
    <property type="match status" value="1"/>
</dbReference>
<dbReference type="Pfam" id="PF00534">
    <property type="entry name" value="Glycos_transf_1"/>
    <property type="match status" value="1"/>
</dbReference>
<dbReference type="RefSeq" id="WP_143380603.1">
    <property type="nucleotide sequence ID" value="NZ_CP041637.1"/>
</dbReference>
<reference evidence="3 4" key="1">
    <citation type="submission" date="2019-07" db="EMBL/GenBank/DDBJ databases">
        <title>Genome sequencing for Formosa sp. PS13.</title>
        <authorList>
            <person name="Park S.-J."/>
        </authorList>
    </citation>
    <scope>NUCLEOTIDE SEQUENCE [LARGE SCALE GENOMIC DNA]</scope>
    <source>
        <strain evidence="3 4">PS13</strain>
    </source>
</reference>
<evidence type="ECO:0000313" key="3">
    <source>
        <dbReference type="EMBL" id="QDO93701.1"/>
    </source>
</evidence>
<dbReference type="GO" id="GO:0016757">
    <property type="term" value="F:glycosyltransferase activity"/>
    <property type="evidence" value="ECO:0007669"/>
    <property type="project" value="InterPro"/>
</dbReference>
<keyword evidence="1 3" id="KW-0808">Transferase</keyword>
<dbReference type="PANTHER" id="PTHR46401:SF2">
    <property type="entry name" value="GLYCOSYLTRANSFERASE WBBK-RELATED"/>
    <property type="match status" value="1"/>
</dbReference>
<dbReference type="AlphaFoldDB" id="A0A516GQ95"/>
<evidence type="ECO:0000259" key="2">
    <source>
        <dbReference type="Pfam" id="PF00534"/>
    </source>
</evidence>
<sequence>MSLEINYIFRKRLPQYNSIEELFGTLITYIKKECNVEVTELSSGGASLKNILINLRGFKNKSKSIVHITGDVHYMALVTGRYTVLTIHDVKSIIKGSILKQQLIKLLWFWLPALFVKKITVISEFSRHELIPVIPFAKHKIHVVYNPVNVNLQYTPKDFNSNKPNVLLVGTKPNKNLELTLEAIEGVNCTVTIIGKLSEEQLALLRAFNIDFTNKFNIPYAEIVQAYSDCDVLVFASTYEGFGMPIIEAQTIGRPIITSNIGAMKEVAGNGAILINPRLKQEITKALKDVIEDDNLREKLINQGLENVKRFQLDKIANDYMSIYKTVLNE</sequence>
<dbReference type="KEGG" id="fop:FNB79_06825"/>
<proteinExistence type="predicted"/>
<name>A0A516GQ95_9FLAO</name>
<dbReference type="Proteomes" id="UP000319209">
    <property type="component" value="Chromosome"/>
</dbReference>
<dbReference type="OrthoDB" id="9801609at2"/>
<feature type="domain" description="Glycosyl transferase family 1" evidence="2">
    <location>
        <begin position="159"/>
        <end position="304"/>
    </location>
</feature>
<gene>
    <name evidence="3" type="ORF">FNB79_06825</name>
</gene>
<evidence type="ECO:0000256" key="1">
    <source>
        <dbReference type="ARBA" id="ARBA00022679"/>
    </source>
</evidence>
<dbReference type="CDD" id="cd03809">
    <property type="entry name" value="GT4_MtfB-like"/>
    <property type="match status" value="1"/>
</dbReference>
<dbReference type="SUPFAM" id="SSF53756">
    <property type="entry name" value="UDP-Glycosyltransferase/glycogen phosphorylase"/>
    <property type="match status" value="1"/>
</dbReference>